<feature type="compositionally biased region" description="Basic and acidic residues" evidence="1">
    <location>
        <begin position="300"/>
        <end position="319"/>
    </location>
</feature>
<protein>
    <submittedName>
        <fullName evidence="3">Uncharacterized protein</fullName>
    </submittedName>
</protein>
<feature type="region of interest" description="Disordered" evidence="1">
    <location>
        <begin position="1"/>
        <end position="21"/>
    </location>
</feature>
<keyword evidence="2" id="KW-1133">Transmembrane helix</keyword>
<name>A0A2S9YHS3_9BACT</name>
<reference evidence="3 4" key="1">
    <citation type="submission" date="2018-03" db="EMBL/GenBank/DDBJ databases">
        <title>Draft Genome Sequences of the Obligatory Marine Myxobacteria Enhygromyxa salina SWB005.</title>
        <authorList>
            <person name="Poehlein A."/>
            <person name="Moghaddam J.A."/>
            <person name="Harms H."/>
            <person name="Alanjari M."/>
            <person name="Koenig G.M."/>
            <person name="Daniel R."/>
            <person name="Schaeberle T.F."/>
        </authorList>
    </citation>
    <scope>NUCLEOTIDE SEQUENCE [LARGE SCALE GENOMIC DNA]</scope>
    <source>
        <strain evidence="3 4">SWB005</strain>
    </source>
</reference>
<evidence type="ECO:0000256" key="1">
    <source>
        <dbReference type="SAM" id="MobiDB-lite"/>
    </source>
</evidence>
<keyword evidence="2" id="KW-0812">Transmembrane</keyword>
<accession>A0A2S9YHS3</accession>
<feature type="compositionally biased region" description="Basic and acidic residues" evidence="1">
    <location>
        <begin position="266"/>
        <end position="291"/>
    </location>
</feature>
<keyword evidence="2" id="KW-0472">Membrane</keyword>
<dbReference type="Proteomes" id="UP000237968">
    <property type="component" value="Unassembled WGS sequence"/>
</dbReference>
<proteinExistence type="predicted"/>
<sequence>MSDPSTEAPVELDAPAKGADAGPLHESLLHAAPARVERRASSRWAYPLWGVLVVSLFVLYHVSVLLVWNSPGKGLAKDFHKTFLKQVKGYEYFRGTRNNQSWAMFAPNPNRTNTFMRVFVEDQSGELWDFEQDIWGEDRYPYFWYDRRGKVNRRIDGKKHYQRIYGAWVCREWARQNNGEAAKSVTFVRRWTRVPKPQEVLAKKGGWNQWEAPHKQTEQETITCKTVVHGQLPNELRERYGLAPIDEEKEFRQVRTRTWWDKAERERERLEREAKRTQAREDSKNNKEAKTEPAGTEPTVKLDARGPLRDPKGDEARDQ</sequence>
<gene>
    <name evidence="3" type="ORF">ENSA5_05790</name>
</gene>
<keyword evidence="4" id="KW-1185">Reference proteome</keyword>
<dbReference type="RefSeq" id="WP_106390040.1">
    <property type="nucleotide sequence ID" value="NZ_PVNK01000030.1"/>
</dbReference>
<feature type="transmembrane region" description="Helical" evidence="2">
    <location>
        <begin position="44"/>
        <end position="68"/>
    </location>
</feature>
<dbReference type="EMBL" id="PVNK01000030">
    <property type="protein sequence ID" value="PRQ04665.1"/>
    <property type="molecule type" value="Genomic_DNA"/>
</dbReference>
<dbReference type="AlphaFoldDB" id="A0A2S9YHS3"/>
<organism evidence="3 4">
    <name type="scientific">Enhygromyxa salina</name>
    <dbReference type="NCBI Taxonomy" id="215803"/>
    <lineage>
        <taxon>Bacteria</taxon>
        <taxon>Pseudomonadati</taxon>
        <taxon>Myxococcota</taxon>
        <taxon>Polyangia</taxon>
        <taxon>Nannocystales</taxon>
        <taxon>Nannocystaceae</taxon>
        <taxon>Enhygromyxa</taxon>
    </lineage>
</organism>
<comment type="caution">
    <text evidence="3">The sequence shown here is derived from an EMBL/GenBank/DDBJ whole genome shotgun (WGS) entry which is preliminary data.</text>
</comment>
<evidence type="ECO:0000256" key="2">
    <source>
        <dbReference type="SAM" id="Phobius"/>
    </source>
</evidence>
<evidence type="ECO:0000313" key="3">
    <source>
        <dbReference type="EMBL" id="PRQ04665.1"/>
    </source>
</evidence>
<evidence type="ECO:0000313" key="4">
    <source>
        <dbReference type="Proteomes" id="UP000237968"/>
    </source>
</evidence>
<feature type="region of interest" description="Disordered" evidence="1">
    <location>
        <begin position="266"/>
        <end position="319"/>
    </location>
</feature>
<dbReference type="OrthoDB" id="5476757at2"/>